<keyword evidence="2" id="KW-1185">Reference proteome</keyword>
<proteinExistence type="predicted"/>
<organism evidence="1 2">
    <name type="scientific">Fistulifera solaris</name>
    <name type="common">Oleaginous diatom</name>
    <dbReference type="NCBI Taxonomy" id="1519565"/>
    <lineage>
        <taxon>Eukaryota</taxon>
        <taxon>Sar</taxon>
        <taxon>Stramenopiles</taxon>
        <taxon>Ochrophyta</taxon>
        <taxon>Bacillariophyta</taxon>
        <taxon>Bacillariophyceae</taxon>
        <taxon>Bacillariophycidae</taxon>
        <taxon>Naviculales</taxon>
        <taxon>Naviculaceae</taxon>
        <taxon>Fistulifera</taxon>
    </lineage>
</organism>
<reference evidence="1 2" key="1">
    <citation type="journal article" date="2015" name="Plant Cell">
        <title>Oil accumulation by the oleaginous diatom Fistulifera solaris as revealed by the genome and transcriptome.</title>
        <authorList>
            <person name="Tanaka T."/>
            <person name="Maeda Y."/>
            <person name="Veluchamy A."/>
            <person name="Tanaka M."/>
            <person name="Abida H."/>
            <person name="Marechal E."/>
            <person name="Bowler C."/>
            <person name="Muto M."/>
            <person name="Sunaga Y."/>
            <person name="Tanaka M."/>
            <person name="Yoshino T."/>
            <person name="Taniguchi T."/>
            <person name="Fukuda Y."/>
            <person name="Nemoto M."/>
            <person name="Matsumoto M."/>
            <person name="Wong P.S."/>
            <person name="Aburatani S."/>
            <person name="Fujibuchi W."/>
        </authorList>
    </citation>
    <scope>NUCLEOTIDE SEQUENCE [LARGE SCALE GENOMIC DNA]</scope>
    <source>
        <strain evidence="1 2">JPCC DA0580</strain>
    </source>
</reference>
<comment type="caution">
    <text evidence="1">The sequence shown here is derived from an EMBL/GenBank/DDBJ whole genome shotgun (WGS) entry which is preliminary data.</text>
</comment>
<dbReference type="Proteomes" id="UP000198406">
    <property type="component" value="Unassembled WGS sequence"/>
</dbReference>
<name>A0A1Z5KLF0_FISSO</name>
<gene>
    <name evidence="1" type="ORF">FisN_13Lu369</name>
</gene>
<accession>A0A1Z5KLF0</accession>
<protein>
    <submittedName>
        <fullName evidence="1">Uncharacterized protein</fullName>
    </submittedName>
</protein>
<sequence>MRYSTTLCLGETRKFSLSLSLVASRPLVVVAECDENVRHVELSDMRARVCAIGPVARTRRQNDIDNRQSA</sequence>
<dbReference type="EMBL" id="BDSP01000253">
    <property type="protein sequence ID" value="GAX27106.1"/>
    <property type="molecule type" value="Genomic_DNA"/>
</dbReference>
<dbReference type="AlphaFoldDB" id="A0A1Z5KLF0"/>
<evidence type="ECO:0000313" key="1">
    <source>
        <dbReference type="EMBL" id="GAX27106.1"/>
    </source>
</evidence>
<dbReference type="InParanoid" id="A0A1Z5KLF0"/>
<evidence type="ECO:0000313" key="2">
    <source>
        <dbReference type="Proteomes" id="UP000198406"/>
    </source>
</evidence>